<dbReference type="Proteomes" id="UP001255185">
    <property type="component" value="Unassembled WGS sequence"/>
</dbReference>
<dbReference type="EMBL" id="JAVDVI010000015">
    <property type="protein sequence ID" value="MDR6969042.1"/>
    <property type="molecule type" value="Genomic_DNA"/>
</dbReference>
<proteinExistence type="predicted"/>
<comment type="caution">
    <text evidence="1">The sequence shown here is derived from an EMBL/GenBank/DDBJ whole genome shotgun (WGS) entry which is preliminary data.</text>
</comment>
<evidence type="ECO:0000313" key="2">
    <source>
        <dbReference type="Proteomes" id="UP001255185"/>
    </source>
</evidence>
<protein>
    <submittedName>
        <fullName evidence="1">Uncharacterized protein</fullName>
    </submittedName>
</protein>
<gene>
    <name evidence="1" type="ORF">J2X31_003068</name>
</gene>
<reference evidence="1 2" key="1">
    <citation type="submission" date="2023-07" db="EMBL/GenBank/DDBJ databases">
        <title>Sorghum-associated microbial communities from plants grown in Nebraska, USA.</title>
        <authorList>
            <person name="Schachtman D."/>
        </authorList>
    </citation>
    <scope>NUCLEOTIDE SEQUENCE [LARGE SCALE GENOMIC DNA]</scope>
    <source>
        <strain evidence="1 2">3773</strain>
    </source>
</reference>
<dbReference type="RefSeq" id="WP_310027749.1">
    <property type="nucleotide sequence ID" value="NZ_JAVDVI010000015.1"/>
</dbReference>
<evidence type="ECO:0000313" key="1">
    <source>
        <dbReference type="EMBL" id="MDR6969042.1"/>
    </source>
</evidence>
<sequence>MPLNKGLKNQESERISNILKKLNELIYIPDFDKDEIENQLKFLGLNLETLLNFSSENLVSHLDKFHFDWENAEQFADLLVIFSDKLLEEKSNLKEKALAVYNYIQSESKTFSFEIFNKITSVKATV</sequence>
<name>A0ABU1TT73_9FLAO</name>
<keyword evidence="2" id="KW-1185">Reference proteome</keyword>
<organism evidence="1 2">
    <name type="scientific">Flavobacterium arsenatis</name>
    <dbReference type="NCBI Taxonomy" id="1484332"/>
    <lineage>
        <taxon>Bacteria</taxon>
        <taxon>Pseudomonadati</taxon>
        <taxon>Bacteroidota</taxon>
        <taxon>Flavobacteriia</taxon>
        <taxon>Flavobacteriales</taxon>
        <taxon>Flavobacteriaceae</taxon>
        <taxon>Flavobacterium</taxon>
    </lineage>
</organism>
<accession>A0ABU1TT73</accession>